<feature type="transmembrane region" description="Helical" evidence="1">
    <location>
        <begin position="106"/>
        <end position="139"/>
    </location>
</feature>
<evidence type="ECO:0000313" key="3">
    <source>
        <dbReference type="RefSeq" id="XP_022108695.1"/>
    </source>
</evidence>
<dbReference type="RefSeq" id="XP_022108695.1">
    <property type="nucleotide sequence ID" value="XM_022253003.1"/>
</dbReference>
<dbReference type="Proteomes" id="UP000694845">
    <property type="component" value="Unplaced"/>
</dbReference>
<dbReference type="AlphaFoldDB" id="A0A8B7ZV90"/>
<feature type="transmembrane region" description="Helical" evidence="1">
    <location>
        <begin position="25"/>
        <end position="48"/>
    </location>
</feature>
<feature type="transmembrane region" description="Helical" evidence="1">
    <location>
        <begin position="54"/>
        <end position="76"/>
    </location>
</feature>
<proteinExistence type="predicted"/>
<keyword evidence="1" id="KW-0812">Transmembrane</keyword>
<dbReference type="Pfam" id="PF16054">
    <property type="entry name" value="TMEM72"/>
    <property type="match status" value="1"/>
</dbReference>
<sequence>MAEGVREEVRYSRSTVRATCCHRPLLIVGLAWGVLTAIGLLAVGIHTLVTSTLFWIGIYLVIVGGIVALLEIGLIFAQCGCCRDNGCCQKFGRPIRWFDTWKRGCLYVLFGIVCFVGVFRITLGIICGVMLVMGGIVYILKTCKDRPLSKTKRGDSDRKQLAEEFMEEQRA</sequence>
<keyword evidence="1" id="KW-1133">Transmembrane helix</keyword>
<keyword evidence="2" id="KW-1185">Reference proteome</keyword>
<reference evidence="3" key="1">
    <citation type="submission" date="2025-08" db="UniProtKB">
        <authorList>
            <consortium name="RefSeq"/>
        </authorList>
    </citation>
    <scope>IDENTIFICATION</scope>
</reference>
<evidence type="ECO:0000313" key="2">
    <source>
        <dbReference type="Proteomes" id="UP000694845"/>
    </source>
</evidence>
<organism evidence="2 3">
    <name type="scientific">Acanthaster planci</name>
    <name type="common">Crown-of-thorns starfish</name>
    <dbReference type="NCBI Taxonomy" id="133434"/>
    <lineage>
        <taxon>Eukaryota</taxon>
        <taxon>Metazoa</taxon>
        <taxon>Echinodermata</taxon>
        <taxon>Eleutherozoa</taxon>
        <taxon>Asterozoa</taxon>
        <taxon>Asteroidea</taxon>
        <taxon>Valvatacea</taxon>
        <taxon>Valvatida</taxon>
        <taxon>Acanthasteridae</taxon>
        <taxon>Acanthaster</taxon>
    </lineage>
</organism>
<dbReference type="OrthoDB" id="10069635at2759"/>
<dbReference type="InterPro" id="IPR032055">
    <property type="entry name" value="TMEM72"/>
</dbReference>
<dbReference type="KEGG" id="aplc:110988974"/>
<dbReference type="GO" id="GO:0016020">
    <property type="term" value="C:membrane"/>
    <property type="evidence" value="ECO:0007669"/>
    <property type="project" value="InterPro"/>
</dbReference>
<accession>A0A8B7ZV90</accession>
<evidence type="ECO:0000256" key="1">
    <source>
        <dbReference type="SAM" id="Phobius"/>
    </source>
</evidence>
<gene>
    <name evidence="3" type="primary">LOC110988974</name>
</gene>
<keyword evidence="1" id="KW-0472">Membrane</keyword>
<dbReference type="PANTHER" id="PTHR28474:SF1">
    <property type="entry name" value="TRANSMEMBRANE PROTEIN 72"/>
    <property type="match status" value="1"/>
</dbReference>
<protein>
    <submittedName>
        <fullName evidence="3">Uncharacterized protein LOC110988974</fullName>
    </submittedName>
</protein>
<dbReference type="OMA" id="RATCCHR"/>
<dbReference type="PANTHER" id="PTHR28474">
    <property type="entry name" value="TRANSMEMBRANE PROTEIN 72"/>
    <property type="match status" value="1"/>
</dbReference>
<dbReference type="GeneID" id="110988974"/>
<name>A0A8B7ZV90_ACAPL</name>